<dbReference type="RefSeq" id="WP_256506718.1">
    <property type="nucleotide sequence ID" value="NZ_CP101740.1"/>
</dbReference>
<evidence type="ECO:0000256" key="7">
    <source>
        <dbReference type="PROSITE-ProRule" id="PRU01373"/>
    </source>
</evidence>
<comment type="similarity">
    <text evidence="2">Belongs to the YkuD family.</text>
</comment>
<reference evidence="9" key="1">
    <citation type="submission" date="2022-07" db="EMBL/GenBank/DDBJ databases">
        <title>Sphingomonas sp. nov., a novel bacterium isolated from the north slope of the Mount Everest.</title>
        <authorList>
            <person name="Cui X."/>
            <person name="Liu Y."/>
        </authorList>
    </citation>
    <scope>NUCLEOTIDE SEQUENCE</scope>
    <source>
        <strain evidence="9">S5-59</strain>
    </source>
</reference>
<dbReference type="InterPro" id="IPR050979">
    <property type="entry name" value="LD-transpeptidase"/>
</dbReference>
<dbReference type="InterPro" id="IPR038063">
    <property type="entry name" value="Transpep_catalytic_dom"/>
</dbReference>
<keyword evidence="6 7" id="KW-0961">Cell wall biogenesis/degradation</keyword>
<feature type="domain" description="L,D-TPase catalytic" evidence="8">
    <location>
        <begin position="44"/>
        <end position="152"/>
    </location>
</feature>
<evidence type="ECO:0000313" key="10">
    <source>
        <dbReference type="Proteomes" id="UP001058533"/>
    </source>
</evidence>
<protein>
    <submittedName>
        <fullName evidence="9">L,D-transpeptidase family protein</fullName>
    </submittedName>
</protein>
<dbReference type="SUPFAM" id="SSF141523">
    <property type="entry name" value="L,D-transpeptidase catalytic domain-like"/>
    <property type="match status" value="1"/>
</dbReference>
<dbReference type="CDD" id="cd16913">
    <property type="entry name" value="YkuD_like"/>
    <property type="match status" value="1"/>
</dbReference>
<dbReference type="PROSITE" id="PS52029">
    <property type="entry name" value="LD_TPASE"/>
    <property type="match status" value="1"/>
</dbReference>
<dbReference type="PANTHER" id="PTHR30582:SF2">
    <property type="entry name" value="L,D-TRANSPEPTIDASE YCIB-RELATED"/>
    <property type="match status" value="1"/>
</dbReference>
<dbReference type="Proteomes" id="UP001058533">
    <property type="component" value="Chromosome"/>
</dbReference>
<dbReference type="Pfam" id="PF03734">
    <property type="entry name" value="YkuD"/>
    <property type="match status" value="1"/>
</dbReference>
<evidence type="ECO:0000256" key="6">
    <source>
        <dbReference type="ARBA" id="ARBA00023316"/>
    </source>
</evidence>
<keyword evidence="10" id="KW-1185">Reference proteome</keyword>
<keyword evidence="5 7" id="KW-0573">Peptidoglycan synthesis</keyword>
<keyword evidence="4 7" id="KW-0133">Cell shape</keyword>
<comment type="pathway">
    <text evidence="1 7">Cell wall biogenesis; peptidoglycan biosynthesis.</text>
</comment>
<keyword evidence="3" id="KW-0808">Transferase</keyword>
<sequence length="203" mass="21676">MAATLAPQVAQARTPEVRSVLALEAPLVPGEYAWNADGVAAGPTRIVIDLTAQKLYVYRGGVEIGRAFILYGADHKPTPTGTFPILQKKRHHISNLYNAPMPYMQRLTWGGVAIHGSEVEANAATHGCVGVPDEFAALLFDATKMGDIVTVTRKWMPALYEAEINAPDPHAIAEVVESVEEVPVAVAANEVVGAPYAILTPPD</sequence>
<feature type="active site" description="Nucleophile" evidence="7">
    <location>
        <position position="128"/>
    </location>
</feature>
<organism evidence="9 10">
    <name type="scientific">Sphingomonas qomolangmaensis</name>
    <dbReference type="NCBI Taxonomy" id="2918765"/>
    <lineage>
        <taxon>Bacteria</taxon>
        <taxon>Pseudomonadati</taxon>
        <taxon>Pseudomonadota</taxon>
        <taxon>Alphaproteobacteria</taxon>
        <taxon>Sphingomonadales</taxon>
        <taxon>Sphingomonadaceae</taxon>
        <taxon>Sphingomonas</taxon>
    </lineage>
</organism>
<dbReference type="InterPro" id="IPR005490">
    <property type="entry name" value="LD_TPept_cat_dom"/>
</dbReference>
<feature type="active site" description="Proton donor/acceptor" evidence="7">
    <location>
        <position position="115"/>
    </location>
</feature>
<evidence type="ECO:0000256" key="5">
    <source>
        <dbReference type="ARBA" id="ARBA00022984"/>
    </source>
</evidence>
<evidence type="ECO:0000256" key="4">
    <source>
        <dbReference type="ARBA" id="ARBA00022960"/>
    </source>
</evidence>
<evidence type="ECO:0000313" key="9">
    <source>
        <dbReference type="EMBL" id="UUL82865.1"/>
    </source>
</evidence>
<evidence type="ECO:0000256" key="2">
    <source>
        <dbReference type="ARBA" id="ARBA00005992"/>
    </source>
</evidence>
<evidence type="ECO:0000259" key="8">
    <source>
        <dbReference type="PROSITE" id="PS52029"/>
    </source>
</evidence>
<evidence type="ECO:0000256" key="3">
    <source>
        <dbReference type="ARBA" id="ARBA00022679"/>
    </source>
</evidence>
<name>A0ABY5L7B7_9SPHN</name>
<dbReference type="Gene3D" id="2.40.440.10">
    <property type="entry name" value="L,D-transpeptidase catalytic domain-like"/>
    <property type="match status" value="1"/>
</dbReference>
<evidence type="ECO:0000256" key="1">
    <source>
        <dbReference type="ARBA" id="ARBA00004752"/>
    </source>
</evidence>
<accession>A0ABY5L7B7</accession>
<gene>
    <name evidence="9" type="ORF">NMP03_01070</name>
</gene>
<dbReference type="EMBL" id="CP101740">
    <property type="protein sequence ID" value="UUL82865.1"/>
    <property type="molecule type" value="Genomic_DNA"/>
</dbReference>
<proteinExistence type="inferred from homology"/>
<dbReference type="PANTHER" id="PTHR30582">
    <property type="entry name" value="L,D-TRANSPEPTIDASE"/>
    <property type="match status" value="1"/>
</dbReference>